<keyword evidence="1" id="KW-1133">Transmembrane helix</keyword>
<name>A0A1R2AVY9_9CILI</name>
<organism evidence="2 3">
    <name type="scientific">Stentor coeruleus</name>
    <dbReference type="NCBI Taxonomy" id="5963"/>
    <lineage>
        <taxon>Eukaryota</taxon>
        <taxon>Sar</taxon>
        <taxon>Alveolata</taxon>
        <taxon>Ciliophora</taxon>
        <taxon>Postciliodesmatophora</taxon>
        <taxon>Heterotrichea</taxon>
        <taxon>Heterotrichida</taxon>
        <taxon>Stentoridae</taxon>
        <taxon>Stentor</taxon>
    </lineage>
</organism>
<accession>A0A1R2AVY9</accession>
<proteinExistence type="predicted"/>
<gene>
    <name evidence="2" type="ORF">SteCoe_33872</name>
</gene>
<evidence type="ECO:0000313" key="2">
    <source>
        <dbReference type="EMBL" id="OMJ68622.1"/>
    </source>
</evidence>
<comment type="caution">
    <text evidence="2">The sequence shown here is derived from an EMBL/GenBank/DDBJ whole genome shotgun (WGS) entry which is preliminary data.</text>
</comment>
<keyword evidence="3" id="KW-1185">Reference proteome</keyword>
<reference evidence="2 3" key="1">
    <citation type="submission" date="2016-11" db="EMBL/GenBank/DDBJ databases">
        <title>The macronuclear genome of Stentor coeruleus: a giant cell with tiny introns.</title>
        <authorList>
            <person name="Slabodnick M."/>
            <person name="Ruby J.G."/>
            <person name="Reiff S.B."/>
            <person name="Swart E.C."/>
            <person name="Gosai S."/>
            <person name="Prabakaran S."/>
            <person name="Witkowska E."/>
            <person name="Larue G.E."/>
            <person name="Fisher S."/>
            <person name="Freeman R.M."/>
            <person name="Gunawardena J."/>
            <person name="Chu W."/>
            <person name="Stover N.A."/>
            <person name="Gregory B.D."/>
            <person name="Nowacki M."/>
            <person name="Derisi J."/>
            <person name="Roy S.W."/>
            <person name="Marshall W.F."/>
            <person name="Sood P."/>
        </authorList>
    </citation>
    <scope>NUCLEOTIDE SEQUENCE [LARGE SCALE GENOMIC DNA]</scope>
    <source>
        <strain evidence="2">WM001</strain>
    </source>
</reference>
<keyword evidence="1" id="KW-0812">Transmembrane</keyword>
<feature type="transmembrane region" description="Helical" evidence="1">
    <location>
        <begin position="115"/>
        <end position="138"/>
    </location>
</feature>
<feature type="transmembrane region" description="Helical" evidence="1">
    <location>
        <begin position="145"/>
        <end position="169"/>
    </location>
</feature>
<sequence>MSFFLLISNIILLMKARIFIGPYDHRCVWLGLSFAIISAFSLLIGSVLTPIWATTSKNQFGLYTCSTSCIKDNYKDLRTLVCNQVSFIENISEESDAYLYQSGCLMFEGLESAFYIYSIFATGTSVFTIIWIVSIITFSSRKITYYCGLLFSLLTFISQASGISLWIIFTNTSLVECPDFPDDGSTPILCESTGVRLGMASGILYGIICIAYIVVGKIARKKLLVVKDDVNYFQPNTLSPENKNVTVKKVWNEDS</sequence>
<feature type="transmembrane region" description="Helical" evidence="1">
    <location>
        <begin position="197"/>
        <end position="215"/>
    </location>
</feature>
<evidence type="ECO:0000313" key="3">
    <source>
        <dbReference type="Proteomes" id="UP000187209"/>
    </source>
</evidence>
<keyword evidence="1" id="KW-0472">Membrane</keyword>
<dbReference type="EMBL" id="MPUH01001302">
    <property type="protein sequence ID" value="OMJ68622.1"/>
    <property type="molecule type" value="Genomic_DNA"/>
</dbReference>
<feature type="transmembrane region" description="Helical" evidence="1">
    <location>
        <begin position="27"/>
        <end position="53"/>
    </location>
</feature>
<dbReference type="AlphaFoldDB" id="A0A1R2AVY9"/>
<dbReference type="Proteomes" id="UP000187209">
    <property type="component" value="Unassembled WGS sequence"/>
</dbReference>
<protein>
    <submittedName>
        <fullName evidence="2">Uncharacterized protein</fullName>
    </submittedName>
</protein>
<evidence type="ECO:0000256" key="1">
    <source>
        <dbReference type="SAM" id="Phobius"/>
    </source>
</evidence>